<dbReference type="STRING" id="46731.A0A3M6UFH7"/>
<comment type="caution">
    <text evidence="2">The sequence shown here is derived from an EMBL/GenBank/DDBJ whole genome shotgun (WGS) entry which is preliminary data.</text>
</comment>
<protein>
    <recommendedName>
        <fullName evidence="4">BACK domain-containing protein</fullName>
    </recommendedName>
</protein>
<evidence type="ECO:0008006" key="4">
    <source>
        <dbReference type="Google" id="ProtNLM"/>
    </source>
</evidence>
<evidence type="ECO:0000313" key="2">
    <source>
        <dbReference type="EMBL" id="RMX52356.1"/>
    </source>
</evidence>
<evidence type="ECO:0000256" key="1">
    <source>
        <dbReference type="ARBA" id="ARBA00022441"/>
    </source>
</evidence>
<keyword evidence="1" id="KW-0880">Kelch repeat</keyword>
<dbReference type="EMBL" id="RCHS01001653">
    <property type="protein sequence ID" value="RMX52356.1"/>
    <property type="molecule type" value="Genomic_DNA"/>
</dbReference>
<dbReference type="Gene3D" id="2.120.10.80">
    <property type="entry name" value="Kelch-type beta propeller"/>
    <property type="match status" value="1"/>
</dbReference>
<dbReference type="Pfam" id="PF01344">
    <property type="entry name" value="Kelch_1"/>
    <property type="match status" value="1"/>
</dbReference>
<evidence type="ECO:0000313" key="3">
    <source>
        <dbReference type="Proteomes" id="UP000275408"/>
    </source>
</evidence>
<dbReference type="InterPro" id="IPR006652">
    <property type="entry name" value="Kelch_1"/>
</dbReference>
<gene>
    <name evidence="2" type="ORF">pdam_00014374</name>
</gene>
<proteinExistence type="predicted"/>
<organism evidence="2 3">
    <name type="scientific">Pocillopora damicornis</name>
    <name type="common">Cauliflower coral</name>
    <name type="synonym">Millepora damicornis</name>
    <dbReference type="NCBI Taxonomy" id="46731"/>
    <lineage>
        <taxon>Eukaryota</taxon>
        <taxon>Metazoa</taxon>
        <taxon>Cnidaria</taxon>
        <taxon>Anthozoa</taxon>
        <taxon>Hexacorallia</taxon>
        <taxon>Scleractinia</taxon>
        <taxon>Astrocoeniina</taxon>
        <taxon>Pocilloporidae</taxon>
        <taxon>Pocillopora</taxon>
    </lineage>
</organism>
<dbReference type="SUPFAM" id="SSF117281">
    <property type="entry name" value="Kelch motif"/>
    <property type="match status" value="1"/>
</dbReference>
<name>A0A3M6UFH7_POCDA</name>
<dbReference type="InterPro" id="IPR015915">
    <property type="entry name" value="Kelch-typ_b-propeller"/>
</dbReference>
<sequence>MGAASDTWVTVSPLIHRRSALSEAVLYGNLYVVGGYAGEGFLNTPKEYFREQNCWKLVSSMNLKSSGAGIAVGWKPAT</sequence>
<dbReference type="Proteomes" id="UP000275408">
    <property type="component" value="Unassembled WGS sequence"/>
</dbReference>
<reference evidence="2 3" key="1">
    <citation type="journal article" date="2018" name="Sci. Rep.">
        <title>Comparative analysis of the Pocillopora damicornis genome highlights role of immune system in coral evolution.</title>
        <authorList>
            <person name="Cunning R."/>
            <person name="Bay R.A."/>
            <person name="Gillette P."/>
            <person name="Baker A.C."/>
            <person name="Traylor-Knowles N."/>
        </authorList>
    </citation>
    <scope>NUCLEOTIDE SEQUENCE [LARGE SCALE GENOMIC DNA]</scope>
    <source>
        <strain evidence="2">RSMAS</strain>
        <tissue evidence="2">Whole animal</tissue>
    </source>
</reference>
<dbReference type="AlphaFoldDB" id="A0A3M6UFH7"/>
<keyword evidence="3" id="KW-1185">Reference proteome</keyword>
<accession>A0A3M6UFH7</accession>